<keyword evidence="3" id="KW-0614">Plasmid</keyword>
<evidence type="ECO:0000313" key="3">
    <source>
        <dbReference type="EMBL" id="ACB99604.1"/>
    </source>
</evidence>
<name>B2LS58_9VIBR</name>
<dbReference type="Pfam" id="PF06586">
    <property type="entry name" value="TraK_N"/>
    <property type="match status" value="1"/>
</dbReference>
<dbReference type="InterPro" id="IPR014126">
    <property type="entry name" value="TraK_Ftype"/>
</dbReference>
<feature type="domain" description="TraK N-terminal" evidence="1">
    <location>
        <begin position="14"/>
        <end position="104"/>
    </location>
</feature>
<accession>B2LS58</accession>
<dbReference type="NCBIfam" id="TIGR02756">
    <property type="entry name" value="TraK_Ftype"/>
    <property type="match status" value="1"/>
</dbReference>
<sequence length="230" mass="24779">MAQAQNAEKVTYPFSNGDTIPLSLSSINLNRLVVANDRILSIVCPQGFCTSSGNQKDASGSITLKINIALPFTAHLTTEKGRLFALFISPKATPGFVSEFTWAQSHLEQDSVMQTSADYPKGLTRLTKAMMRFVHDKAPIEGFSQHPVDPATLPDDDAALAVIPTTVFVGRDYSGIIYTLRNQTQTLMTLTTAQFYSDSARSAALEAYELAPGASTTLYLITGGGAAHVR</sequence>
<dbReference type="Pfam" id="PF23536">
    <property type="entry name" value="TraK_C"/>
    <property type="match status" value="1"/>
</dbReference>
<protein>
    <submittedName>
        <fullName evidence="3">Putative conjugative transfer protein TraK</fullName>
    </submittedName>
</protein>
<dbReference type="InterPro" id="IPR055397">
    <property type="entry name" value="TraK_C"/>
</dbReference>
<geneLocation type="plasmid" evidence="3">
    <name>pVT1</name>
</geneLocation>
<reference evidence="3" key="1">
    <citation type="journal article" date="2011" name="PLoS ONE">
        <title>Evidence for the role of horizontal transfer in generating pVT1, a large mosaic conjugative plasmid from the clam pathogen, Vibrio tapetis.</title>
        <authorList>
            <person name="Erauso G."/>
            <person name="Lakhal F."/>
            <person name="Bidault-Toffin A."/>
            <person name="Le Chevalier P."/>
            <person name="Bouloc P."/>
            <person name="Paillard C."/>
            <person name="Jacq A."/>
        </authorList>
    </citation>
    <scope>NUCLEOTIDE SEQUENCE</scope>
    <source>
        <strain evidence="3">CECT4600</strain>
        <plasmid evidence="3">pVT1</plasmid>
    </source>
</reference>
<gene>
    <name evidence="3" type="primary">traK</name>
    <name evidence="3" type="ORF">pVT1_12</name>
</gene>
<organism evidence="3">
    <name type="scientific">Vibrio tapetis</name>
    <dbReference type="NCBI Taxonomy" id="52443"/>
    <lineage>
        <taxon>Bacteria</taxon>
        <taxon>Pseudomonadati</taxon>
        <taxon>Pseudomonadota</taxon>
        <taxon>Gammaproteobacteria</taxon>
        <taxon>Vibrionales</taxon>
        <taxon>Vibrionaceae</taxon>
        <taxon>Vibrio</taxon>
    </lineage>
</organism>
<proteinExistence type="predicted"/>
<dbReference type="AlphaFoldDB" id="B2LS58"/>
<evidence type="ECO:0000259" key="1">
    <source>
        <dbReference type="Pfam" id="PF06586"/>
    </source>
</evidence>
<feature type="domain" description="TraK C-terminal" evidence="2">
    <location>
        <begin position="124"/>
        <end position="222"/>
    </location>
</feature>
<dbReference type="InterPro" id="IPR010563">
    <property type="entry name" value="TraK_N"/>
</dbReference>
<dbReference type="RefSeq" id="WP_012396995.1">
    <property type="nucleotide sequence ID" value="NC_010614.1"/>
</dbReference>
<dbReference type="EMBL" id="EU573358">
    <property type="protein sequence ID" value="ACB99604.1"/>
    <property type="molecule type" value="Genomic_DNA"/>
</dbReference>
<evidence type="ECO:0000259" key="2">
    <source>
        <dbReference type="Pfam" id="PF23536"/>
    </source>
</evidence>